<sequence>MAPSATITVLYPNSASDTTFDMQYYVNQHMPLAMKIWGPAGLRGWQVTAFETDPATSQSYCTGSVFTWDDAAAANRALAMREAAALFEDIPNFTNVTPLVMIGQVTDSWTGH</sequence>
<dbReference type="GO" id="GO:0016491">
    <property type="term" value="F:oxidoreductase activity"/>
    <property type="evidence" value="ECO:0007669"/>
    <property type="project" value="InterPro"/>
</dbReference>
<evidence type="ECO:0000256" key="1">
    <source>
        <dbReference type="ARBA" id="ARBA00005986"/>
    </source>
</evidence>
<accession>A0AA35QBT7</accession>
<dbReference type="EMBL" id="CABFNP030001310">
    <property type="protein sequence ID" value="CAI6099135.1"/>
    <property type="molecule type" value="Genomic_DNA"/>
</dbReference>
<comment type="similarity">
    <text evidence="1">Belongs to the tpcK family.</text>
</comment>
<dbReference type="InterPro" id="IPR011008">
    <property type="entry name" value="Dimeric_a/b-barrel"/>
</dbReference>
<protein>
    <recommendedName>
        <fullName evidence="4">EthD domain-containing protein</fullName>
    </recommendedName>
</protein>
<evidence type="ECO:0000313" key="3">
    <source>
        <dbReference type="Proteomes" id="UP001160390"/>
    </source>
</evidence>
<dbReference type="PANTHER" id="PTHR40260">
    <property type="entry name" value="BLR8190 PROTEIN"/>
    <property type="match status" value="1"/>
</dbReference>
<name>A0AA35QBT7_9HYPO</name>
<dbReference type="NCBIfam" id="TIGR02118">
    <property type="entry name" value="EthD family reductase"/>
    <property type="match status" value="1"/>
</dbReference>
<dbReference type="Gene3D" id="3.30.70.100">
    <property type="match status" value="1"/>
</dbReference>
<dbReference type="AlphaFoldDB" id="A0AA35QBT7"/>
<dbReference type="Proteomes" id="UP001160390">
    <property type="component" value="Unassembled WGS sequence"/>
</dbReference>
<proteinExistence type="inferred from homology"/>
<gene>
    <name evidence="2" type="ORF">CCHLO57077_00018134</name>
</gene>
<evidence type="ECO:0000313" key="2">
    <source>
        <dbReference type="EMBL" id="CAI6099135.1"/>
    </source>
</evidence>
<dbReference type="InterPro" id="IPR009799">
    <property type="entry name" value="EthD_dom"/>
</dbReference>
<comment type="caution">
    <text evidence="2">The sequence shown here is derived from an EMBL/GenBank/DDBJ whole genome shotgun (WGS) entry which is preliminary data.</text>
</comment>
<organism evidence="2 3">
    <name type="scientific">Clonostachys chloroleuca</name>
    <dbReference type="NCBI Taxonomy" id="1926264"/>
    <lineage>
        <taxon>Eukaryota</taxon>
        <taxon>Fungi</taxon>
        <taxon>Dikarya</taxon>
        <taxon>Ascomycota</taxon>
        <taxon>Pezizomycotina</taxon>
        <taxon>Sordariomycetes</taxon>
        <taxon>Hypocreomycetidae</taxon>
        <taxon>Hypocreales</taxon>
        <taxon>Bionectriaceae</taxon>
        <taxon>Clonostachys</taxon>
    </lineage>
</organism>
<reference evidence="2" key="1">
    <citation type="submission" date="2023-01" db="EMBL/GenBank/DDBJ databases">
        <authorList>
            <person name="Piombo E."/>
        </authorList>
    </citation>
    <scope>NUCLEOTIDE SEQUENCE</scope>
</reference>
<dbReference type="SUPFAM" id="SSF54909">
    <property type="entry name" value="Dimeric alpha+beta barrel"/>
    <property type="match status" value="1"/>
</dbReference>
<keyword evidence="3" id="KW-1185">Reference proteome</keyword>
<dbReference type="PANTHER" id="PTHR40260:SF2">
    <property type="entry name" value="BLR8190 PROTEIN"/>
    <property type="match status" value="1"/>
</dbReference>
<evidence type="ECO:0008006" key="4">
    <source>
        <dbReference type="Google" id="ProtNLM"/>
    </source>
</evidence>